<evidence type="ECO:0000313" key="2">
    <source>
        <dbReference type="Proteomes" id="UP000194236"/>
    </source>
</evidence>
<gene>
    <name evidence="1" type="ORF">BLA29_008588</name>
</gene>
<reference evidence="1 2" key="1">
    <citation type="submission" date="2017-03" db="EMBL/GenBank/DDBJ databases">
        <title>Genome Survey of Euroglyphus maynei.</title>
        <authorList>
            <person name="Arlian L.G."/>
            <person name="Morgan M.S."/>
            <person name="Rider S.D."/>
        </authorList>
    </citation>
    <scope>NUCLEOTIDE SEQUENCE [LARGE SCALE GENOMIC DNA]</scope>
    <source>
        <strain evidence="1">Arlian Lab</strain>
        <tissue evidence="1">Whole body</tissue>
    </source>
</reference>
<dbReference type="Proteomes" id="UP000194236">
    <property type="component" value="Unassembled WGS sequence"/>
</dbReference>
<organism evidence="1 2">
    <name type="scientific">Euroglyphus maynei</name>
    <name type="common">Mayne's house dust mite</name>
    <dbReference type="NCBI Taxonomy" id="6958"/>
    <lineage>
        <taxon>Eukaryota</taxon>
        <taxon>Metazoa</taxon>
        <taxon>Ecdysozoa</taxon>
        <taxon>Arthropoda</taxon>
        <taxon>Chelicerata</taxon>
        <taxon>Arachnida</taxon>
        <taxon>Acari</taxon>
        <taxon>Acariformes</taxon>
        <taxon>Sarcoptiformes</taxon>
        <taxon>Astigmata</taxon>
        <taxon>Psoroptidia</taxon>
        <taxon>Analgoidea</taxon>
        <taxon>Pyroglyphidae</taxon>
        <taxon>Pyroglyphinae</taxon>
        <taxon>Euroglyphus</taxon>
    </lineage>
</organism>
<sequence length="19" mass="2239">MMVSIKLPMMMMIVLMILL</sequence>
<comment type="caution">
    <text evidence="1">The sequence shown here is derived from an EMBL/GenBank/DDBJ whole genome shotgun (WGS) entry which is preliminary data.</text>
</comment>
<dbReference type="AlphaFoldDB" id="A0A1Y3BV56"/>
<dbReference type="EMBL" id="MUJZ01001897">
    <property type="protein sequence ID" value="OTF83844.1"/>
    <property type="molecule type" value="Genomic_DNA"/>
</dbReference>
<accession>A0A1Y3BV56</accession>
<evidence type="ECO:0000313" key="1">
    <source>
        <dbReference type="EMBL" id="OTF83844.1"/>
    </source>
</evidence>
<keyword evidence="2" id="KW-1185">Reference proteome</keyword>
<proteinExistence type="predicted"/>
<protein>
    <submittedName>
        <fullName evidence="1">Uncharacterized protein</fullName>
    </submittedName>
</protein>
<name>A0A1Y3BV56_EURMA</name>